<proteinExistence type="predicted"/>
<dbReference type="RefSeq" id="WP_343959144.1">
    <property type="nucleotide sequence ID" value="NZ_BAAAMN010000049.1"/>
</dbReference>
<dbReference type="PROSITE" id="PS00175">
    <property type="entry name" value="PG_MUTASE"/>
    <property type="match status" value="1"/>
</dbReference>
<organism evidence="1 2">
    <name type="scientific">Yaniella flava</name>
    <dbReference type="NCBI Taxonomy" id="287930"/>
    <lineage>
        <taxon>Bacteria</taxon>
        <taxon>Bacillati</taxon>
        <taxon>Actinomycetota</taxon>
        <taxon>Actinomycetes</taxon>
        <taxon>Micrococcales</taxon>
        <taxon>Micrococcaceae</taxon>
        <taxon>Yaniella</taxon>
    </lineage>
</organism>
<evidence type="ECO:0000313" key="1">
    <source>
        <dbReference type="EMBL" id="GAA2043009.1"/>
    </source>
</evidence>
<sequence>MKTIVLLRHGETAWNAQGRYQGQTDILLNDAGRRQAKKAALRWRHTEFDAAIVSPLARANETGRIMLGARQLDLGTVDGVKETNGGQWEGLLFTEIAERWPEEHAAFRLPELDSGPVGGETPRQSGTRTASAVLQALDKANVLLVISHGNTLRAAAHLLTGHKDDEYASVPRLENCRAHVLQSNTGEFRTFTLTQTSV</sequence>
<dbReference type="InterPro" id="IPR013078">
    <property type="entry name" value="His_Pase_superF_clade-1"/>
</dbReference>
<dbReference type="InterPro" id="IPR001345">
    <property type="entry name" value="PG/BPGM_mutase_AS"/>
</dbReference>
<dbReference type="CDD" id="cd07067">
    <property type="entry name" value="HP_PGM_like"/>
    <property type="match status" value="1"/>
</dbReference>
<dbReference type="Gene3D" id="3.40.50.1240">
    <property type="entry name" value="Phosphoglycerate mutase-like"/>
    <property type="match status" value="1"/>
</dbReference>
<dbReference type="SUPFAM" id="SSF53254">
    <property type="entry name" value="Phosphoglycerate mutase-like"/>
    <property type="match status" value="1"/>
</dbReference>
<evidence type="ECO:0000313" key="2">
    <source>
        <dbReference type="Proteomes" id="UP001501461"/>
    </source>
</evidence>
<dbReference type="Pfam" id="PF00300">
    <property type="entry name" value="His_Phos_1"/>
    <property type="match status" value="1"/>
</dbReference>
<dbReference type="SMART" id="SM00855">
    <property type="entry name" value="PGAM"/>
    <property type="match status" value="1"/>
</dbReference>
<dbReference type="PANTHER" id="PTHR48100">
    <property type="entry name" value="BROAD-SPECIFICITY PHOSPHATASE YOR283W-RELATED"/>
    <property type="match status" value="1"/>
</dbReference>
<accession>A0ABP5GBI0</accession>
<dbReference type="EMBL" id="BAAAMN010000049">
    <property type="protein sequence ID" value="GAA2043009.1"/>
    <property type="molecule type" value="Genomic_DNA"/>
</dbReference>
<comment type="caution">
    <text evidence="1">The sequence shown here is derived from an EMBL/GenBank/DDBJ whole genome shotgun (WGS) entry which is preliminary data.</text>
</comment>
<dbReference type="Proteomes" id="UP001501461">
    <property type="component" value="Unassembled WGS sequence"/>
</dbReference>
<reference evidence="2" key="1">
    <citation type="journal article" date="2019" name="Int. J. Syst. Evol. Microbiol.">
        <title>The Global Catalogue of Microorganisms (GCM) 10K type strain sequencing project: providing services to taxonomists for standard genome sequencing and annotation.</title>
        <authorList>
            <consortium name="The Broad Institute Genomics Platform"/>
            <consortium name="The Broad Institute Genome Sequencing Center for Infectious Disease"/>
            <person name="Wu L."/>
            <person name="Ma J."/>
        </authorList>
    </citation>
    <scope>NUCLEOTIDE SEQUENCE [LARGE SCALE GENOMIC DNA]</scope>
    <source>
        <strain evidence="2">JCM 13595</strain>
    </source>
</reference>
<gene>
    <name evidence="1" type="ORF">GCM10009720_24700</name>
</gene>
<keyword evidence="2" id="KW-1185">Reference proteome</keyword>
<dbReference type="InterPro" id="IPR050275">
    <property type="entry name" value="PGM_Phosphatase"/>
</dbReference>
<dbReference type="InterPro" id="IPR029033">
    <property type="entry name" value="His_PPase_superfam"/>
</dbReference>
<protein>
    <submittedName>
        <fullName evidence="1">Histidine phosphatase family protein</fullName>
    </submittedName>
</protein>
<name>A0ABP5GBI0_9MICC</name>